<name>A0A1C1A7T3_9BACL</name>
<dbReference type="Gene3D" id="2.60.40.10">
    <property type="entry name" value="Immunoglobulins"/>
    <property type="match status" value="1"/>
</dbReference>
<dbReference type="PROSITE" id="PS50853">
    <property type="entry name" value="FN3"/>
    <property type="match status" value="1"/>
</dbReference>
<dbReference type="STRING" id="512399.A8709_08295"/>
<dbReference type="SUPFAM" id="SSF49265">
    <property type="entry name" value="Fibronectin type III"/>
    <property type="match status" value="1"/>
</dbReference>
<evidence type="ECO:0000256" key="1">
    <source>
        <dbReference type="SAM" id="SignalP"/>
    </source>
</evidence>
<keyword evidence="1" id="KW-0732">Signal</keyword>
<keyword evidence="5" id="KW-1185">Reference proteome</keyword>
<dbReference type="InterPro" id="IPR036116">
    <property type="entry name" value="FN3_sf"/>
</dbReference>
<dbReference type="OrthoDB" id="2087812at2"/>
<dbReference type="Gene3D" id="2.60.120.260">
    <property type="entry name" value="Galactose-binding domain-like"/>
    <property type="match status" value="1"/>
</dbReference>
<dbReference type="GO" id="GO:0030246">
    <property type="term" value="F:carbohydrate binding"/>
    <property type="evidence" value="ECO:0007669"/>
    <property type="project" value="InterPro"/>
</dbReference>
<feature type="domain" description="Fibronectin type-III" evidence="2">
    <location>
        <begin position="303"/>
        <end position="388"/>
    </location>
</feature>
<organism evidence="4 5">
    <name type="scientific">Paenibacillus pectinilyticus</name>
    <dbReference type="NCBI Taxonomy" id="512399"/>
    <lineage>
        <taxon>Bacteria</taxon>
        <taxon>Bacillati</taxon>
        <taxon>Bacillota</taxon>
        <taxon>Bacilli</taxon>
        <taxon>Bacillales</taxon>
        <taxon>Paenibacillaceae</taxon>
        <taxon>Paenibacillus</taxon>
    </lineage>
</organism>
<sequence>MFQMNKMSKVILASTAAAILLTGGVLSPKQAFAANGTPNYEVKFNLDPSIVVDGSHNLISSVRSQFGTGSSYKSYRVQYMDTASKTMDAQGWSDRIRKKSTDSTHQLQFKKRYPITNGDINGALTTAANDGLNSSASGFEFQVDWTISKQTLSVQYEKDVTVSGFSGSGLNAPNLASSQSVSVSNAPSQFKNWTSSGWGTTQLNNSVIYGPIDFKRYEGTIDGLELDIEVWTILNAAKTGTEDIVEASFKADTLSEATSARTDLINTLSTKGWLVQTDVLKTSLIMERYAPTAPTPDTTAPSVPAGLTATATSSTQVQLGWTAATDNVAVTSYDVYRNGSKIGTSTTTAYSDSGLTASTAYSYTVIAKDAAGNASSASTVASVTTPASGGTGTGSLYYNINGSSVSYLEAETYTAKTGTFTQTTCSACSGTANMQTANGSGDSDANYLKYDLEVTNGGSFYIYLLSTGPDGSSDSFNVAVDSGSNYQVTTGSSGTWAWKKPSSSLSLSTGTHTLYIKVREDGAMVDKIAITKTSSTPSGLGGTALVPSTH</sequence>
<comment type="caution">
    <text evidence="4">The sequence shown here is derived from an EMBL/GenBank/DDBJ whole genome shotgun (WGS) entry which is preliminary data.</text>
</comment>
<accession>A0A1C1A7T3</accession>
<dbReference type="AlphaFoldDB" id="A0A1C1A7T3"/>
<dbReference type="SUPFAM" id="SSF49785">
    <property type="entry name" value="Galactose-binding domain-like"/>
    <property type="match status" value="1"/>
</dbReference>
<evidence type="ECO:0000259" key="3">
    <source>
        <dbReference type="PROSITE" id="PS51175"/>
    </source>
</evidence>
<evidence type="ECO:0000313" key="4">
    <source>
        <dbReference type="EMBL" id="OCT16663.1"/>
    </source>
</evidence>
<dbReference type="InterPro" id="IPR003961">
    <property type="entry name" value="FN3_dom"/>
</dbReference>
<reference evidence="5" key="1">
    <citation type="submission" date="2016-05" db="EMBL/GenBank/DDBJ databases">
        <title>Paenibacillus oryzae. sp. nov., isolated from the rice root.</title>
        <authorList>
            <person name="Zhang J."/>
            <person name="Zhang X."/>
        </authorList>
    </citation>
    <scope>NUCLEOTIDE SEQUENCE [LARGE SCALE GENOMIC DNA]</scope>
    <source>
        <strain evidence="5">KCTC13222</strain>
    </source>
</reference>
<dbReference type="SMART" id="SM00060">
    <property type="entry name" value="FN3"/>
    <property type="match status" value="1"/>
</dbReference>
<evidence type="ECO:0000313" key="5">
    <source>
        <dbReference type="Proteomes" id="UP000093309"/>
    </source>
</evidence>
<dbReference type="InterPro" id="IPR005084">
    <property type="entry name" value="CBM6"/>
</dbReference>
<feature type="domain" description="CBM6" evidence="3">
    <location>
        <begin position="406"/>
        <end position="531"/>
    </location>
</feature>
<evidence type="ECO:0008006" key="6">
    <source>
        <dbReference type="Google" id="ProtNLM"/>
    </source>
</evidence>
<feature type="chain" id="PRO_5008649992" description="Fibronectin type-III domain-containing protein" evidence="1">
    <location>
        <begin position="34"/>
        <end position="550"/>
    </location>
</feature>
<dbReference type="InterPro" id="IPR013783">
    <property type="entry name" value="Ig-like_fold"/>
</dbReference>
<protein>
    <recommendedName>
        <fullName evidence="6">Fibronectin type-III domain-containing protein</fullName>
    </recommendedName>
</protein>
<dbReference type="InterPro" id="IPR008979">
    <property type="entry name" value="Galactose-bd-like_sf"/>
</dbReference>
<dbReference type="CDD" id="cd02795">
    <property type="entry name" value="CBM6-CBM35-CBM36_like"/>
    <property type="match status" value="1"/>
</dbReference>
<dbReference type="RefSeq" id="WP_065850750.1">
    <property type="nucleotide sequence ID" value="NZ_LYPC01000010.1"/>
</dbReference>
<gene>
    <name evidence="4" type="ORF">A8709_08295</name>
</gene>
<proteinExistence type="predicted"/>
<feature type="signal peptide" evidence="1">
    <location>
        <begin position="1"/>
        <end position="33"/>
    </location>
</feature>
<dbReference type="CDD" id="cd00063">
    <property type="entry name" value="FN3"/>
    <property type="match status" value="1"/>
</dbReference>
<dbReference type="PROSITE" id="PS51175">
    <property type="entry name" value="CBM6"/>
    <property type="match status" value="1"/>
</dbReference>
<dbReference type="Pfam" id="PF00041">
    <property type="entry name" value="fn3"/>
    <property type="match status" value="1"/>
</dbReference>
<dbReference type="EMBL" id="LYPC01000010">
    <property type="protein sequence ID" value="OCT16663.1"/>
    <property type="molecule type" value="Genomic_DNA"/>
</dbReference>
<dbReference type="Proteomes" id="UP000093309">
    <property type="component" value="Unassembled WGS sequence"/>
</dbReference>
<evidence type="ECO:0000259" key="2">
    <source>
        <dbReference type="PROSITE" id="PS50853"/>
    </source>
</evidence>